<feature type="domain" description="Alpha/beta hydrolase fold-3" evidence="3">
    <location>
        <begin position="79"/>
        <end position="297"/>
    </location>
</feature>
<accession>A0AAN9EBI0</accession>
<dbReference type="PANTHER" id="PTHR23024:SF467">
    <property type="entry name" value="CARBOXYLESTERASE 12-RELATED"/>
    <property type="match status" value="1"/>
</dbReference>
<organism evidence="4 5">
    <name type="scientific">Crotalaria pallida</name>
    <name type="common">Smooth rattlebox</name>
    <name type="synonym">Crotalaria striata</name>
    <dbReference type="NCBI Taxonomy" id="3830"/>
    <lineage>
        <taxon>Eukaryota</taxon>
        <taxon>Viridiplantae</taxon>
        <taxon>Streptophyta</taxon>
        <taxon>Embryophyta</taxon>
        <taxon>Tracheophyta</taxon>
        <taxon>Spermatophyta</taxon>
        <taxon>Magnoliopsida</taxon>
        <taxon>eudicotyledons</taxon>
        <taxon>Gunneridae</taxon>
        <taxon>Pentapetalae</taxon>
        <taxon>rosids</taxon>
        <taxon>fabids</taxon>
        <taxon>Fabales</taxon>
        <taxon>Fabaceae</taxon>
        <taxon>Papilionoideae</taxon>
        <taxon>50 kb inversion clade</taxon>
        <taxon>genistoids sensu lato</taxon>
        <taxon>core genistoids</taxon>
        <taxon>Crotalarieae</taxon>
        <taxon>Crotalaria</taxon>
    </lineage>
</organism>
<dbReference type="InterPro" id="IPR050466">
    <property type="entry name" value="Carboxylest/Gibb_receptor"/>
</dbReference>
<comment type="caution">
    <text evidence="4">The sequence shown here is derived from an EMBL/GenBank/DDBJ whole genome shotgun (WGS) entry which is preliminary data.</text>
</comment>
<dbReference type="Gene3D" id="3.40.50.1820">
    <property type="entry name" value="alpha/beta hydrolase"/>
    <property type="match status" value="1"/>
</dbReference>
<dbReference type="InterPro" id="IPR013094">
    <property type="entry name" value="AB_hydrolase_3"/>
</dbReference>
<keyword evidence="5" id="KW-1185">Reference proteome</keyword>
<proteinExistence type="inferred from homology"/>
<dbReference type="InterPro" id="IPR029058">
    <property type="entry name" value="AB_hydrolase_fold"/>
</dbReference>
<dbReference type="AlphaFoldDB" id="A0AAN9EBI0"/>
<evidence type="ECO:0000256" key="2">
    <source>
        <dbReference type="PROSITE-ProRule" id="PRU10038"/>
    </source>
</evidence>
<comment type="similarity">
    <text evidence="1">Belongs to the 'GDXG' lipolytic enzyme family.</text>
</comment>
<evidence type="ECO:0000256" key="1">
    <source>
        <dbReference type="ARBA" id="ARBA00010515"/>
    </source>
</evidence>
<sequence length="320" mass="35760">MDSSSTEVVIDLPPFIRVYKDGHVDRLIGTDVVPPSLDPTTNVESKDVVISKDQDISARLFIPKQNNNNDVPNKKIPLLVYFHGGGFVVETPFSPPYHKFMNSIVSKANVIGVSVHYRRAPEHPLPIAYEDSWHALKWVASHFDGNGSDEWLNKYADFEKVFFAGDSAGANIAHQMSIRVGVEGLRGVKLEGVALVHSFFWGVERIGDEAVRVKDEGLAEKLWRFICPGTSGSDDPLLNPAKDPNLGRVGCKRVLVFVAEKDSLKDRGWYYKEVLEKSGWSGAVEVVEDKEEDHVFHLFKPDCEKALSLLDRIASFINQN</sequence>
<gene>
    <name evidence="4" type="ORF">RIF29_35747</name>
</gene>
<dbReference type="Pfam" id="PF07859">
    <property type="entry name" value="Abhydrolase_3"/>
    <property type="match status" value="1"/>
</dbReference>
<dbReference type="SUPFAM" id="SSF53474">
    <property type="entry name" value="alpha/beta-Hydrolases"/>
    <property type="match status" value="1"/>
</dbReference>
<name>A0AAN9EBI0_CROPI</name>
<dbReference type="Proteomes" id="UP001372338">
    <property type="component" value="Unassembled WGS sequence"/>
</dbReference>
<protein>
    <recommendedName>
        <fullName evidence="3">Alpha/beta hydrolase fold-3 domain-containing protein</fullName>
    </recommendedName>
</protein>
<evidence type="ECO:0000313" key="5">
    <source>
        <dbReference type="Proteomes" id="UP001372338"/>
    </source>
</evidence>
<reference evidence="4 5" key="1">
    <citation type="submission" date="2024-01" db="EMBL/GenBank/DDBJ databases">
        <title>The genomes of 5 underutilized Papilionoideae crops provide insights into root nodulation and disease resistanc.</title>
        <authorList>
            <person name="Yuan L."/>
        </authorList>
    </citation>
    <scope>NUCLEOTIDE SEQUENCE [LARGE SCALE GENOMIC DNA]</scope>
    <source>
        <strain evidence="4">ZHUSHIDOU_FW_LH</strain>
        <tissue evidence="4">Leaf</tissue>
    </source>
</reference>
<dbReference type="GO" id="GO:0016787">
    <property type="term" value="F:hydrolase activity"/>
    <property type="evidence" value="ECO:0007669"/>
    <property type="project" value="InterPro"/>
</dbReference>
<dbReference type="PANTHER" id="PTHR23024">
    <property type="entry name" value="ARYLACETAMIDE DEACETYLASE"/>
    <property type="match status" value="1"/>
</dbReference>
<dbReference type="InterPro" id="IPR033140">
    <property type="entry name" value="Lipase_GDXG_put_SER_AS"/>
</dbReference>
<evidence type="ECO:0000259" key="3">
    <source>
        <dbReference type="Pfam" id="PF07859"/>
    </source>
</evidence>
<evidence type="ECO:0000313" key="4">
    <source>
        <dbReference type="EMBL" id="KAK7252047.1"/>
    </source>
</evidence>
<dbReference type="EMBL" id="JAYWIO010000007">
    <property type="protein sequence ID" value="KAK7252047.1"/>
    <property type="molecule type" value="Genomic_DNA"/>
</dbReference>
<dbReference type="PROSITE" id="PS01174">
    <property type="entry name" value="LIPASE_GDXG_SER"/>
    <property type="match status" value="1"/>
</dbReference>
<feature type="active site" evidence="2">
    <location>
        <position position="167"/>
    </location>
</feature>